<evidence type="ECO:0000256" key="1">
    <source>
        <dbReference type="SAM" id="Phobius"/>
    </source>
</evidence>
<keyword evidence="1" id="KW-0812">Transmembrane</keyword>
<keyword evidence="1" id="KW-1133">Transmembrane helix</keyword>
<comment type="caution">
    <text evidence="3">The sequence shown here is derived from an EMBL/GenBank/DDBJ whole genome shotgun (WGS) entry which is preliminary data.</text>
</comment>
<feature type="transmembrane region" description="Helical" evidence="1">
    <location>
        <begin position="77"/>
        <end position="96"/>
    </location>
</feature>
<feature type="transmembrane region" description="Helical" evidence="1">
    <location>
        <begin position="134"/>
        <end position="164"/>
    </location>
</feature>
<evidence type="ECO:0000259" key="2">
    <source>
        <dbReference type="Pfam" id="PF09835"/>
    </source>
</evidence>
<dbReference type="PANTHER" id="PTHR40547">
    <property type="entry name" value="SLL0298 PROTEIN"/>
    <property type="match status" value="1"/>
</dbReference>
<dbReference type="AlphaFoldDB" id="A0A1E3GV24"/>
<feature type="domain" description="DUF2062" evidence="2">
    <location>
        <begin position="22"/>
        <end position="163"/>
    </location>
</feature>
<dbReference type="Pfam" id="PF09835">
    <property type="entry name" value="DUF2062"/>
    <property type="match status" value="1"/>
</dbReference>
<dbReference type="EMBL" id="MCRI01000002">
    <property type="protein sequence ID" value="ODN67912.1"/>
    <property type="molecule type" value="Genomic_DNA"/>
</dbReference>
<sequence length="181" mass="21114">MPRKFLKRIMPDHVTMREHKHLRRFGEKIMAPELWHLNRKSVSAAVAIGLFLAFIPMPAQMLVAAIFAIWLRVNLPIAVMSVWITNPLTMAPIFFFSYKIGAMILDVPLRTHEFAFSLEWLWEELGFIWQPFLLGSVICGVLAAVLGVIVVRLIWRLVVIHSWLKRYRRQKARRDNDSNQP</sequence>
<evidence type="ECO:0000313" key="3">
    <source>
        <dbReference type="EMBL" id="ODN67912.1"/>
    </source>
</evidence>
<keyword evidence="1" id="KW-0472">Membrane</keyword>
<gene>
    <name evidence="3" type="ORF">A9E74_00418</name>
</gene>
<dbReference type="PANTHER" id="PTHR40547:SF1">
    <property type="entry name" value="SLL0298 PROTEIN"/>
    <property type="match status" value="1"/>
</dbReference>
<dbReference type="STRING" id="291169.A9E74_00418"/>
<feature type="transmembrane region" description="Helical" evidence="1">
    <location>
        <begin position="44"/>
        <end position="71"/>
    </location>
</feature>
<reference evidence="3 4" key="1">
    <citation type="submission" date="2016-07" db="EMBL/GenBank/DDBJ databases">
        <title>Draft Genome Sequence of Methylophaga muralis Bur 1.</title>
        <authorList>
            <person name="Vasilenko O.V."/>
            <person name="Doronina N.V."/>
            <person name="Shmareva M.N."/>
            <person name="Tarlachkov S.V."/>
            <person name="Mustakhimov I."/>
            <person name="Trotsenko Y.A."/>
        </authorList>
    </citation>
    <scope>NUCLEOTIDE SEQUENCE [LARGE SCALE GENOMIC DNA]</scope>
    <source>
        <strain evidence="3 4">Bur 1</strain>
    </source>
</reference>
<proteinExistence type="predicted"/>
<organism evidence="3 4">
    <name type="scientific">Methylophaga muralis</name>
    <dbReference type="NCBI Taxonomy" id="291169"/>
    <lineage>
        <taxon>Bacteria</taxon>
        <taxon>Pseudomonadati</taxon>
        <taxon>Pseudomonadota</taxon>
        <taxon>Gammaproteobacteria</taxon>
        <taxon>Thiotrichales</taxon>
        <taxon>Piscirickettsiaceae</taxon>
        <taxon>Methylophaga</taxon>
    </lineage>
</organism>
<keyword evidence="4" id="KW-1185">Reference proteome</keyword>
<dbReference type="Proteomes" id="UP000094379">
    <property type="component" value="Unassembled WGS sequence"/>
</dbReference>
<evidence type="ECO:0000313" key="4">
    <source>
        <dbReference type="Proteomes" id="UP000094379"/>
    </source>
</evidence>
<accession>A0A1E3GV24</accession>
<name>A0A1E3GV24_9GAMM</name>
<dbReference type="InterPro" id="IPR018639">
    <property type="entry name" value="DUF2062"/>
</dbReference>
<protein>
    <recommendedName>
        <fullName evidence="2">DUF2062 domain-containing protein</fullName>
    </recommendedName>
</protein>
<dbReference type="PATRIC" id="fig|291169.3.peg.424"/>